<keyword evidence="3" id="KW-0342">GTP-binding</keyword>
<dbReference type="Ensembl" id="ENSPNAT00000016839.2">
    <property type="protein sequence ID" value="ENSPNAP00000010229.1"/>
    <property type="gene ID" value="ENSPNAG00000015733.2"/>
</dbReference>
<evidence type="ECO:0000256" key="2">
    <source>
        <dbReference type="ARBA" id="ARBA00022741"/>
    </source>
</evidence>
<dbReference type="PANTHER" id="PTHR10903:SF188">
    <property type="entry name" value="GTPASE IMAP FAMILY MEMBER 2-LIKE-RELATED"/>
    <property type="match status" value="1"/>
</dbReference>
<accession>A0A3B4CIA5</accession>
<dbReference type="PROSITE" id="PS51720">
    <property type="entry name" value="G_AIG1"/>
    <property type="match status" value="2"/>
</dbReference>
<comment type="similarity">
    <text evidence="1">Belongs to the TRAFAC class TrmE-Era-EngA-EngB-Septin-like GTPase superfamily. AIG1/Toc34/Toc159-like paraseptin GTPase family. IAN subfamily.</text>
</comment>
<feature type="compositionally biased region" description="Polar residues" evidence="4">
    <location>
        <begin position="297"/>
        <end position="306"/>
    </location>
</feature>
<dbReference type="FunFam" id="3.40.50.300:FF:000366">
    <property type="entry name" value="GTPase, IMAP family member 2"/>
    <property type="match status" value="2"/>
</dbReference>
<dbReference type="GeneTree" id="ENSGT01140000282522"/>
<organism evidence="6 7">
    <name type="scientific">Pygocentrus nattereri</name>
    <name type="common">Red-bellied piranha</name>
    <dbReference type="NCBI Taxonomy" id="42514"/>
    <lineage>
        <taxon>Eukaryota</taxon>
        <taxon>Metazoa</taxon>
        <taxon>Chordata</taxon>
        <taxon>Craniata</taxon>
        <taxon>Vertebrata</taxon>
        <taxon>Euteleostomi</taxon>
        <taxon>Actinopterygii</taxon>
        <taxon>Neopterygii</taxon>
        <taxon>Teleostei</taxon>
        <taxon>Ostariophysi</taxon>
        <taxon>Characiformes</taxon>
        <taxon>Characoidei</taxon>
        <taxon>Pygocentrus</taxon>
    </lineage>
</organism>
<feature type="domain" description="AIG1-type G" evidence="5">
    <location>
        <begin position="406"/>
        <end position="596"/>
    </location>
</feature>
<proteinExistence type="inferred from homology"/>
<dbReference type="PANTHER" id="PTHR10903">
    <property type="entry name" value="GTPASE, IMAP FAMILY MEMBER-RELATED"/>
    <property type="match status" value="1"/>
</dbReference>
<dbReference type="SUPFAM" id="SSF52540">
    <property type="entry name" value="P-loop containing nucleoside triphosphate hydrolases"/>
    <property type="match status" value="2"/>
</dbReference>
<reference evidence="6" key="2">
    <citation type="submission" date="2025-08" db="UniProtKB">
        <authorList>
            <consortium name="Ensembl"/>
        </authorList>
    </citation>
    <scope>IDENTIFICATION</scope>
</reference>
<keyword evidence="7" id="KW-1185">Reference proteome</keyword>
<dbReference type="GeneID" id="108414724"/>
<evidence type="ECO:0000256" key="4">
    <source>
        <dbReference type="SAM" id="MobiDB-lite"/>
    </source>
</evidence>
<evidence type="ECO:0000259" key="5">
    <source>
        <dbReference type="PROSITE" id="PS51720"/>
    </source>
</evidence>
<feature type="domain" description="AIG1-type G" evidence="5">
    <location>
        <begin position="14"/>
        <end position="207"/>
    </location>
</feature>
<dbReference type="OrthoDB" id="5985928at2759"/>
<dbReference type="GO" id="GO:0005525">
    <property type="term" value="F:GTP binding"/>
    <property type="evidence" value="ECO:0007669"/>
    <property type="project" value="UniProtKB-KW"/>
</dbReference>
<dbReference type="Gene3D" id="3.40.50.300">
    <property type="entry name" value="P-loop containing nucleotide triphosphate hydrolases"/>
    <property type="match status" value="2"/>
</dbReference>
<reference evidence="6" key="3">
    <citation type="submission" date="2025-09" db="UniProtKB">
        <authorList>
            <consortium name="Ensembl"/>
        </authorList>
    </citation>
    <scope>IDENTIFICATION</scope>
</reference>
<dbReference type="InterPro" id="IPR027417">
    <property type="entry name" value="P-loop_NTPase"/>
</dbReference>
<protein>
    <recommendedName>
        <fullName evidence="5">AIG1-type G domain-containing protein</fullName>
    </recommendedName>
</protein>
<feature type="compositionally biased region" description="Basic and acidic residues" evidence="4">
    <location>
        <begin position="229"/>
        <end position="244"/>
    </location>
</feature>
<dbReference type="Proteomes" id="UP001501920">
    <property type="component" value="Chromosome 12"/>
</dbReference>
<dbReference type="InterPro" id="IPR045058">
    <property type="entry name" value="GIMA/IAN/Toc"/>
</dbReference>
<feature type="compositionally biased region" description="Basic and acidic residues" evidence="4">
    <location>
        <begin position="308"/>
        <end position="317"/>
    </location>
</feature>
<dbReference type="RefSeq" id="XP_017543111.1">
    <property type="nucleotide sequence ID" value="XM_017687622.1"/>
</dbReference>
<feature type="region of interest" description="Disordered" evidence="4">
    <location>
        <begin position="229"/>
        <end position="388"/>
    </location>
</feature>
<sequence length="608" mass="70578">MTSVYAACDAASDSPELRMVLLGNTGVGKSATGNAILGREAFRETETTECEIQRGRVEDRNISVIDTPAINTTTLSTDRLKTELERCISLSSPGPHVFLLVIRVRRFTEEERNTVKWIQENFGEEALKFTMVLFTGKEELTSRQWKMFFEEQHIQHFSEQFGGGYSLINSKKEVSPAQITKLLEKIDEMVKQNRGQHYSNEMYKVMQKKKVEEATKAEEEEKKIEKELLKQHQEKEREEQEKKRRDGIKKQQGQEAKMQKKEWKRKDERRDNDIAQESETKAAEEEEVEKIKEEQTVLVTLLNTADSRAPETKERLKNSNKRLQNRQSMETTTLDEGMRTEDGVGEEQSKERKEESVKYLSKADREKERERCTREDLRRQEESRRERERIKWEQEQAVMEGVSERESDVRIVLLGRPHAGRSATGNTILGREAFGKDLIKSPSATICKRQDGMVGNKSVTVIDTECNRSRLNHSEFEECMRLCSPGPHAFLLVIRSPTFARVNETFYPLKNHFGDEFLKRSVVLITRGDKWGRVEHKDLHYSLGQFVDSCGGAFHVFNNEEQVDRTQVTELMEKIEAVVERNGGQHYTNEMYQEVQRKRNEEWSCSVS</sequence>
<feature type="compositionally biased region" description="Polar residues" evidence="4">
    <location>
        <begin position="325"/>
        <end position="334"/>
    </location>
</feature>
<evidence type="ECO:0000313" key="7">
    <source>
        <dbReference type="Proteomes" id="UP001501920"/>
    </source>
</evidence>
<dbReference type="InterPro" id="IPR006703">
    <property type="entry name" value="G_AIG1"/>
</dbReference>
<feature type="compositionally biased region" description="Basic and acidic residues" evidence="4">
    <location>
        <begin position="336"/>
        <end position="388"/>
    </location>
</feature>
<dbReference type="Pfam" id="PF04548">
    <property type="entry name" value="AIG1"/>
    <property type="match status" value="2"/>
</dbReference>
<evidence type="ECO:0000256" key="1">
    <source>
        <dbReference type="ARBA" id="ARBA00008535"/>
    </source>
</evidence>
<keyword evidence="2" id="KW-0547">Nucleotide-binding</keyword>
<evidence type="ECO:0000256" key="3">
    <source>
        <dbReference type="ARBA" id="ARBA00023134"/>
    </source>
</evidence>
<dbReference type="STRING" id="42514.ENSPNAP00000010229"/>
<feature type="compositionally biased region" description="Basic and acidic residues" evidence="4">
    <location>
        <begin position="257"/>
        <end position="295"/>
    </location>
</feature>
<name>A0A3B4CIA5_PYGNA</name>
<evidence type="ECO:0000313" key="6">
    <source>
        <dbReference type="Ensembl" id="ENSPNAP00000010229.1"/>
    </source>
</evidence>
<dbReference type="AlphaFoldDB" id="A0A3B4CIA5"/>
<reference evidence="6 7" key="1">
    <citation type="submission" date="2020-10" db="EMBL/GenBank/DDBJ databases">
        <title>Pygocentrus nattereri (red-bellied piranha) genome, fPygNat1, primary haplotype.</title>
        <authorList>
            <person name="Myers G."/>
            <person name="Meyer A."/>
            <person name="Karagic N."/>
            <person name="Pippel M."/>
            <person name="Winkler S."/>
            <person name="Tracey A."/>
            <person name="Wood J."/>
            <person name="Formenti G."/>
            <person name="Howe K."/>
            <person name="Fedrigo O."/>
            <person name="Jarvis E.D."/>
        </authorList>
    </citation>
    <scope>NUCLEOTIDE SEQUENCE [LARGE SCALE GENOMIC DNA]</scope>
</reference>
<dbReference type="OMA" id="STNMRIV"/>